<sequence length="289" mass="30537">MSRSMSLLLLAVIAGCGRSDGDVALAPPDIGAADFGAQVAKMQAGEELQRARQEAAEAQKAQMAADAAMAKAKRETAEAKRLTQDPMKAAANQEVAQAKKTIAEAHVEEAQAKQAVARARAEEAAAKAEVKAEASREIAKTKTDEKTAQAGEREAKGAADAVGALTLAMLGASALLLTGVHFYGRPHGIAAVPKGALSEPLVKDDVEQGNGGEAAAKDDALKQLQEQLARAEAEAAAARICRSRCRSSWHARRLRRPPRTRRPMRRRTSSASLTRGGSPRPQRTLSLPR</sequence>
<dbReference type="AlphaFoldDB" id="A0A6T1M0S2"/>
<feature type="region of interest" description="Disordered" evidence="2">
    <location>
        <begin position="248"/>
        <end position="289"/>
    </location>
</feature>
<proteinExistence type="predicted"/>
<evidence type="ECO:0000256" key="1">
    <source>
        <dbReference type="SAM" id="Coils"/>
    </source>
</evidence>
<accession>A0A6T1M0S2</accession>
<feature type="compositionally biased region" description="Basic residues" evidence="2">
    <location>
        <begin position="248"/>
        <end position="268"/>
    </location>
</feature>
<organism evidence="5">
    <name type="scientific">Alexandrium monilatum</name>
    <dbReference type="NCBI Taxonomy" id="311494"/>
    <lineage>
        <taxon>Eukaryota</taxon>
        <taxon>Sar</taxon>
        <taxon>Alveolata</taxon>
        <taxon>Dinophyceae</taxon>
        <taxon>Gonyaulacales</taxon>
        <taxon>Pyrocystaceae</taxon>
        <taxon>Alexandrium</taxon>
    </lineage>
</organism>
<feature type="compositionally biased region" description="Polar residues" evidence="2">
    <location>
        <begin position="269"/>
        <end position="289"/>
    </location>
</feature>
<protein>
    <recommendedName>
        <fullName evidence="7">TolA protein</fullName>
    </recommendedName>
</protein>
<evidence type="ECO:0000256" key="3">
    <source>
        <dbReference type="SAM" id="SignalP"/>
    </source>
</evidence>
<dbReference type="PROSITE" id="PS51257">
    <property type="entry name" value="PROKAR_LIPOPROTEIN"/>
    <property type="match status" value="1"/>
</dbReference>
<evidence type="ECO:0000313" key="5">
    <source>
        <dbReference type="EMBL" id="CAE4656248.1"/>
    </source>
</evidence>
<name>A0A6T1M0S2_9DINO</name>
<feature type="signal peptide" evidence="3">
    <location>
        <begin position="1"/>
        <end position="19"/>
    </location>
</feature>
<dbReference type="EMBL" id="HBNR01079495">
    <property type="protein sequence ID" value="CAE4656242.1"/>
    <property type="molecule type" value="Transcribed_RNA"/>
</dbReference>
<gene>
    <name evidence="4" type="ORF">AMON00008_LOCUS56721</name>
    <name evidence="5" type="ORF">AMON00008_LOCUS56725</name>
    <name evidence="6" type="ORF">AMON00008_LOCUS56726</name>
</gene>
<feature type="coiled-coil region" evidence="1">
    <location>
        <begin position="41"/>
        <end position="138"/>
    </location>
</feature>
<keyword evidence="1" id="KW-0175">Coiled coil</keyword>
<evidence type="ECO:0000313" key="6">
    <source>
        <dbReference type="EMBL" id="CAE4656250.1"/>
    </source>
</evidence>
<dbReference type="EMBL" id="HBNR01079499">
    <property type="protein sequence ID" value="CAE4656248.1"/>
    <property type="molecule type" value="Transcribed_RNA"/>
</dbReference>
<evidence type="ECO:0000256" key="2">
    <source>
        <dbReference type="SAM" id="MobiDB-lite"/>
    </source>
</evidence>
<keyword evidence="3" id="KW-0732">Signal</keyword>
<evidence type="ECO:0008006" key="7">
    <source>
        <dbReference type="Google" id="ProtNLM"/>
    </source>
</evidence>
<evidence type="ECO:0000313" key="4">
    <source>
        <dbReference type="EMBL" id="CAE4656242.1"/>
    </source>
</evidence>
<reference evidence="5" key="1">
    <citation type="submission" date="2021-01" db="EMBL/GenBank/DDBJ databases">
        <authorList>
            <person name="Corre E."/>
            <person name="Pelletier E."/>
            <person name="Niang G."/>
            <person name="Scheremetjew M."/>
            <person name="Finn R."/>
            <person name="Kale V."/>
            <person name="Holt S."/>
            <person name="Cochrane G."/>
            <person name="Meng A."/>
            <person name="Brown T."/>
            <person name="Cohen L."/>
        </authorList>
    </citation>
    <scope>NUCLEOTIDE SEQUENCE</scope>
    <source>
        <strain evidence="5">CCMP3105</strain>
    </source>
</reference>
<feature type="chain" id="PRO_5036191609" description="TolA protein" evidence="3">
    <location>
        <begin position="20"/>
        <end position="289"/>
    </location>
</feature>
<dbReference type="EMBL" id="HBNR01079500">
    <property type="protein sequence ID" value="CAE4656250.1"/>
    <property type="molecule type" value="Transcribed_RNA"/>
</dbReference>
<feature type="coiled-coil region" evidence="1">
    <location>
        <begin position="214"/>
        <end position="241"/>
    </location>
</feature>